<evidence type="ECO:0000313" key="1">
    <source>
        <dbReference type="EMBL" id="KER35245.1"/>
    </source>
</evidence>
<dbReference type="RefSeq" id="WP_020818214.1">
    <property type="nucleotide sequence ID" value="NZ_JANF02000081.1"/>
</dbReference>
<protein>
    <recommendedName>
        <fullName evidence="3">HEPN domain-containing protein</fullName>
    </recommendedName>
</protein>
<organism evidence="1 2">
    <name type="scientific">Sphingobium indicum F2</name>
    <dbReference type="NCBI Taxonomy" id="1450518"/>
    <lineage>
        <taxon>Bacteria</taxon>
        <taxon>Pseudomonadati</taxon>
        <taxon>Pseudomonadota</taxon>
        <taxon>Alphaproteobacteria</taxon>
        <taxon>Sphingomonadales</taxon>
        <taxon>Sphingomonadaceae</taxon>
        <taxon>Sphingobium</taxon>
    </lineage>
</organism>
<sequence>MVKPKVDQPENPLFTNGENHQMNACVGDNGGPYNLFDYGRGFFEGGHAAVKSAQDYIGPVDLLVYPAAFAYRHGIELYLKHLVFAFNTILETGRSFEKNHRMIDLWKEVVDLHAAIGRELIEREAIARAGELIGYFDAFDPTGQVFRYPEDIKGNRHLAEHKLINVEVLRDQMAELREILERWVYQAADHRDWQIDQIKPQGAERA</sequence>
<comment type="caution">
    <text evidence="1">The sequence shown here is derived from an EMBL/GenBank/DDBJ whole genome shotgun (WGS) entry which is preliminary data.</text>
</comment>
<dbReference type="EMBL" id="JANF02000081">
    <property type="protein sequence ID" value="KER35245.1"/>
    <property type="molecule type" value="Genomic_DNA"/>
</dbReference>
<gene>
    <name evidence="1" type="ORF">AL00_16805</name>
</gene>
<accession>A0A8E0WPY5</accession>
<name>A0A8E0WPY5_9SPHN</name>
<evidence type="ECO:0008006" key="3">
    <source>
        <dbReference type="Google" id="ProtNLM"/>
    </source>
</evidence>
<dbReference type="AlphaFoldDB" id="A0A8E0WPY5"/>
<evidence type="ECO:0000313" key="2">
    <source>
        <dbReference type="Proteomes" id="UP000028135"/>
    </source>
</evidence>
<proteinExistence type="predicted"/>
<dbReference type="Proteomes" id="UP000028135">
    <property type="component" value="Unassembled WGS sequence"/>
</dbReference>
<reference evidence="1 2" key="1">
    <citation type="submission" date="2014-05" db="EMBL/GenBank/DDBJ databases">
        <title>Genome Announcement of Sphingobium lucknowense F2.</title>
        <authorList>
            <person name="Lal R."/>
            <person name="Negi V."/>
            <person name="Lata P."/>
            <person name="Sangwan N."/>
            <person name="Gupta S.K."/>
            <person name="Rao D.L.N."/>
            <person name="Das S."/>
        </authorList>
    </citation>
    <scope>NUCLEOTIDE SEQUENCE [LARGE SCALE GENOMIC DNA]</scope>
    <source>
        <strain evidence="1 2">F2</strain>
    </source>
</reference>